<evidence type="ECO:0000313" key="3">
    <source>
        <dbReference type="Proteomes" id="UP000762676"/>
    </source>
</evidence>
<dbReference type="AlphaFoldDB" id="A0AAV4FZR1"/>
<proteinExistence type="predicted"/>
<keyword evidence="3" id="KW-1185">Reference proteome</keyword>
<evidence type="ECO:0000313" key="2">
    <source>
        <dbReference type="EMBL" id="GFR78923.1"/>
    </source>
</evidence>
<dbReference type="Proteomes" id="UP000762676">
    <property type="component" value="Unassembled WGS sequence"/>
</dbReference>
<comment type="caution">
    <text evidence="2">The sequence shown here is derived from an EMBL/GenBank/DDBJ whole genome shotgun (WGS) entry which is preliminary data.</text>
</comment>
<sequence length="162" mass="18321">MGLWQLMAAATALNVTIVSVYPQKGSSCGRFLNRTISPVPDVSPASAAKRTIVILWTSTQSDMADEHWVPNHLEPMIPLAEPLLYVQTGRARQISSRRRQHQKWKRRCEVYARKYMTASVQKWALGGYREAIELTLTVLAYKSMFGDDLADQHSSYYADGPF</sequence>
<dbReference type="EMBL" id="BMAT01004715">
    <property type="protein sequence ID" value="GFR78923.1"/>
    <property type="molecule type" value="Genomic_DNA"/>
</dbReference>
<reference evidence="2 3" key="1">
    <citation type="journal article" date="2021" name="Elife">
        <title>Chloroplast acquisition without the gene transfer in kleptoplastic sea slugs, Plakobranchus ocellatus.</title>
        <authorList>
            <person name="Maeda T."/>
            <person name="Takahashi S."/>
            <person name="Yoshida T."/>
            <person name="Shimamura S."/>
            <person name="Takaki Y."/>
            <person name="Nagai Y."/>
            <person name="Toyoda A."/>
            <person name="Suzuki Y."/>
            <person name="Arimoto A."/>
            <person name="Ishii H."/>
            <person name="Satoh N."/>
            <person name="Nishiyama T."/>
            <person name="Hasebe M."/>
            <person name="Maruyama T."/>
            <person name="Minagawa J."/>
            <person name="Obokata J."/>
            <person name="Shigenobu S."/>
        </authorList>
    </citation>
    <scope>NUCLEOTIDE SEQUENCE [LARGE SCALE GENOMIC DNA]</scope>
</reference>
<name>A0AAV4FZR1_9GAST</name>
<gene>
    <name evidence="2" type="ORF">ElyMa_002276700</name>
</gene>
<feature type="chain" id="PRO_5043484010" evidence="1">
    <location>
        <begin position="23"/>
        <end position="162"/>
    </location>
</feature>
<organism evidence="2 3">
    <name type="scientific">Elysia marginata</name>
    <dbReference type="NCBI Taxonomy" id="1093978"/>
    <lineage>
        <taxon>Eukaryota</taxon>
        <taxon>Metazoa</taxon>
        <taxon>Spiralia</taxon>
        <taxon>Lophotrochozoa</taxon>
        <taxon>Mollusca</taxon>
        <taxon>Gastropoda</taxon>
        <taxon>Heterobranchia</taxon>
        <taxon>Euthyneura</taxon>
        <taxon>Panpulmonata</taxon>
        <taxon>Sacoglossa</taxon>
        <taxon>Placobranchoidea</taxon>
        <taxon>Plakobranchidae</taxon>
        <taxon>Elysia</taxon>
    </lineage>
</organism>
<protein>
    <submittedName>
        <fullName evidence="2">Uncharacterized protein</fullName>
    </submittedName>
</protein>
<feature type="signal peptide" evidence="1">
    <location>
        <begin position="1"/>
        <end position="22"/>
    </location>
</feature>
<accession>A0AAV4FZR1</accession>
<keyword evidence="1" id="KW-0732">Signal</keyword>
<evidence type="ECO:0000256" key="1">
    <source>
        <dbReference type="SAM" id="SignalP"/>
    </source>
</evidence>